<dbReference type="AlphaFoldDB" id="A0A6I4VR79"/>
<feature type="binding site" evidence="19">
    <location>
        <begin position="455"/>
        <end position="456"/>
    </location>
    <ligand>
        <name>phosphoenolpyruvate</name>
        <dbReference type="ChEBI" id="CHEBI:58702"/>
    </ligand>
</feature>
<evidence type="ECO:0000256" key="9">
    <source>
        <dbReference type="ARBA" id="ARBA00022490"/>
    </source>
</evidence>
<protein>
    <recommendedName>
        <fullName evidence="7 17">Phosphoenolpyruvate-protein phosphotransferase</fullName>
        <ecNumber evidence="6 17">2.7.3.9</ecNumber>
    </recommendedName>
    <alternativeName>
        <fullName evidence="16 17">Phosphotransferase system, enzyme I</fullName>
    </alternativeName>
</protein>
<keyword evidence="14 17" id="KW-0418">Kinase</keyword>
<dbReference type="Gene3D" id="3.20.20.60">
    <property type="entry name" value="Phosphoenolpyruvate-binding domains"/>
    <property type="match status" value="1"/>
</dbReference>
<dbReference type="Proteomes" id="UP000430692">
    <property type="component" value="Unassembled WGS sequence"/>
</dbReference>
<dbReference type="EMBL" id="WUUL01000001">
    <property type="protein sequence ID" value="MXQ52270.1"/>
    <property type="molecule type" value="Genomic_DNA"/>
</dbReference>
<feature type="binding site" evidence="19">
    <location>
        <position position="333"/>
    </location>
    <ligand>
        <name>phosphoenolpyruvate</name>
        <dbReference type="ChEBI" id="CHEBI:58702"/>
    </ligand>
</feature>
<dbReference type="NCBIfam" id="TIGR01417">
    <property type="entry name" value="PTS_I_fam"/>
    <property type="match status" value="1"/>
</dbReference>
<feature type="binding site" evidence="20">
    <location>
        <position position="456"/>
    </location>
    <ligand>
        <name>Mg(2+)</name>
        <dbReference type="ChEBI" id="CHEBI:18420"/>
    </ligand>
</feature>
<comment type="catalytic activity">
    <reaction evidence="1 17">
        <text>L-histidyl-[protein] + phosphoenolpyruvate = N(pros)-phospho-L-histidyl-[protein] + pyruvate</text>
        <dbReference type="Rhea" id="RHEA:23880"/>
        <dbReference type="Rhea" id="RHEA-COMP:9745"/>
        <dbReference type="Rhea" id="RHEA-COMP:9746"/>
        <dbReference type="ChEBI" id="CHEBI:15361"/>
        <dbReference type="ChEBI" id="CHEBI:29979"/>
        <dbReference type="ChEBI" id="CHEBI:58702"/>
        <dbReference type="ChEBI" id="CHEBI:64837"/>
        <dbReference type="EC" id="2.7.3.9"/>
    </reaction>
</comment>
<evidence type="ECO:0000256" key="6">
    <source>
        <dbReference type="ARBA" id="ARBA00012232"/>
    </source>
</evidence>
<evidence type="ECO:0000256" key="15">
    <source>
        <dbReference type="ARBA" id="ARBA00022842"/>
    </source>
</evidence>
<dbReference type="InterPro" id="IPR024692">
    <property type="entry name" value="PTS_EI"/>
</dbReference>
<dbReference type="PROSITE" id="PS00742">
    <property type="entry name" value="PEP_ENZYMES_2"/>
    <property type="match status" value="1"/>
</dbReference>
<dbReference type="SUPFAM" id="SSF47831">
    <property type="entry name" value="Enzyme I of the PEP:sugar phosphotransferase system HPr-binding (sub)domain"/>
    <property type="match status" value="1"/>
</dbReference>
<dbReference type="InterPro" id="IPR008279">
    <property type="entry name" value="PEP-util_enz_mobile_dom"/>
</dbReference>
<comment type="caution">
    <text evidence="24">The sequence shown here is derived from an EMBL/GenBank/DDBJ whole genome shotgun (WGS) entry which is preliminary data.</text>
</comment>
<dbReference type="EC" id="2.7.3.9" evidence="6 17"/>
<evidence type="ECO:0000256" key="12">
    <source>
        <dbReference type="ARBA" id="ARBA00022683"/>
    </source>
</evidence>
<feature type="binding site" evidence="19">
    <location>
        <position position="297"/>
    </location>
    <ligand>
        <name>phosphoenolpyruvate</name>
        <dbReference type="ChEBI" id="CHEBI:58702"/>
    </ligand>
</feature>
<dbReference type="InterPro" id="IPR050499">
    <property type="entry name" value="PEP-utilizing_PTS_enzyme"/>
</dbReference>
<evidence type="ECO:0000256" key="7">
    <source>
        <dbReference type="ARBA" id="ARBA00016544"/>
    </source>
</evidence>
<feature type="domain" description="Phosphotransferase system enzyme I N-terminal" evidence="23">
    <location>
        <begin position="3"/>
        <end position="126"/>
    </location>
</feature>
<feature type="active site" description="Tele-phosphohistidine intermediate" evidence="18">
    <location>
        <position position="189"/>
    </location>
</feature>
<keyword evidence="11 17" id="KW-0808">Transferase</keyword>
<dbReference type="GO" id="GO:0008965">
    <property type="term" value="F:phosphoenolpyruvate-protein phosphotransferase activity"/>
    <property type="evidence" value="ECO:0007669"/>
    <property type="project" value="UniProtKB-EC"/>
</dbReference>
<accession>A0A6I4VR79</accession>
<comment type="function">
    <text evidence="3 17">General (non sugar-specific) component of the phosphoenolpyruvate-dependent sugar phosphotransferase system (sugar PTS). This major carbohydrate active-transport system catalyzes the phosphorylation of incoming sugar substrates concomitantly with their translocation across the cell membrane. Enzyme I transfers the phosphoryl group from phosphoenolpyruvate (PEP) to the phosphoryl carrier protein (HPr).</text>
</comment>
<organism evidence="24 25">
    <name type="scientific">Shimazuella alba</name>
    <dbReference type="NCBI Taxonomy" id="2690964"/>
    <lineage>
        <taxon>Bacteria</taxon>
        <taxon>Bacillati</taxon>
        <taxon>Bacillota</taxon>
        <taxon>Bacilli</taxon>
        <taxon>Bacillales</taxon>
        <taxon>Thermoactinomycetaceae</taxon>
        <taxon>Shimazuella</taxon>
    </lineage>
</organism>
<feature type="domain" description="PEP-utilising enzyme C-terminal" evidence="22">
    <location>
        <begin position="252"/>
        <end position="541"/>
    </location>
</feature>
<dbReference type="GO" id="GO:0009401">
    <property type="term" value="P:phosphoenolpyruvate-dependent sugar phosphotransferase system"/>
    <property type="evidence" value="ECO:0007669"/>
    <property type="project" value="UniProtKB-KW"/>
</dbReference>
<proteinExistence type="inferred from homology"/>
<evidence type="ECO:0000259" key="23">
    <source>
        <dbReference type="Pfam" id="PF05524"/>
    </source>
</evidence>
<name>A0A6I4VR79_9BACL</name>
<evidence type="ECO:0000256" key="20">
    <source>
        <dbReference type="PIRSR" id="PIRSR000732-3"/>
    </source>
</evidence>
<feature type="active site" description="Proton donor" evidence="18">
    <location>
        <position position="503"/>
    </location>
</feature>
<comment type="cofactor">
    <cofactor evidence="2 17 20">
        <name>Mg(2+)</name>
        <dbReference type="ChEBI" id="CHEBI:18420"/>
    </cofactor>
</comment>
<comment type="subcellular location">
    <subcellularLocation>
        <location evidence="4 17">Cytoplasm</location>
    </subcellularLocation>
</comment>
<dbReference type="InterPro" id="IPR023151">
    <property type="entry name" value="PEP_util_CS"/>
</dbReference>
<dbReference type="Pfam" id="PF05524">
    <property type="entry name" value="PEP-utilisers_N"/>
    <property type="match status" value="1"/>
</dbReference>
<dbReference type="InterPro" id="IPR000121">
    <property type="entry name" value="PEP_util_C"/>
</dbReference>
<feature type="domain" description="PEP-utilising enzyme mobile" evidence="21">
    <location>
        <begin position="156"/>
        <end position="226"/>
    </location>
</feature>
<dbReference type="GO" id="GO:0016301">
    <property type="term" value="F:kinase activity"/>
    <property type="evidence" value="ECO:0007669"/>
    <property type="project" value="UniProtKB-KW"/>
</dbReference>
<dbReference type="InterPro" id="IPR008731">
    <property type="entry name" value="PTS_EIN"/>
</dbReference>
<evidence type="ECO:0000256" key="17">
    <source>
        <dbReference type="PIRNR" id="PIRNR000732"/>
    </source>
</evidence>
<comment type="similarity">
    <text evidence="5 17">Belongs to the PEP-utilizing enzyme family.</text>
</comment>
<dbReference type="InterPro" id="IPR006318">
    <property type="entry name" value="PTS_EI-like"/>
</dbReference>
<dbReference type="Pfam" id="PF00391">
    <property type="entry name" value="PEP-utilizers"/>
    <property type="match status" value="1"/>
</dbReference>
<keyword evidence="13 17" id="KW-0479">Metal-binding</keyword>
<dbReference type="PRINTS" id="PR01736">
    <property type="entry name" value="PHPHTRNFRASE"/>
</dbReference>
<evidence type="ECO:0000256" key="10">
    <source>
        <dbReference type="ARBA" id="ARBA00022597"/>
    </source>
</evidence>
<evidence type="ECO:0000256" key="13">
    <source>
        <dbReference type="ARBA" id="ARBA00022723"/>
    </source>
</evidence>
<dbReference type="PIRSF" id="PIRSF000732">
    <property type="entry name" value="PTS_enzyme_I"/>
    <property type="match status" value="1"/>
</dbReference>
<dbReference type="InterPro" id="IPR015813">
    <property type="entry name" value="Pyrv/PenolPyrv_kinase-like_dom"/>
</dbReference>
<evidence type="ECO:0000256" key="11">
    <source>
        <dbReference type="ARBA" id="ARBA00022679"/>
    </source>
</evidence>
<dbReference type="InterPro" id="IPR036637">
    <property type="entry name" value="Phosphohistidine_dom_sf"/>
</dbReference>
<evidence type="ECO:0000256" key="14">
    <source>
        <dbReference type="ARBA" id="ARBA00022777"/>
    </source>
</evidence>
<dbReference type="PANTHER" id="PTHR46244">
    <property type="entry name" value="PHOSPHOENOLPYRUVATE-PROTEIN PHOSPHOTRANSFERASE"/>
    <property type="match status" value="1"/>
</dbReference>
<evidence type="ECO:0000313" key="25">
    <source>
        <dbReference type="Proteomes" id="UP000430692"/>
    </source>
</evidence>
<keyword evidence="15 17" id="KW-0460">Magnesium</keyword>
<keyword evidence="25" id="KW-1185">Reference proteome</keyword>
<dbReference type="InterPro" id="IPR040442">
    <property type="entry name" value="Pyrv_kinase-like_dom_sf"/>
</dbReference>
<reference evidence="24 25" key="1">
    <citation type="submission" date="2019-12" db="EMBL/GenBank/DDBJ databases">
        <title>Whole-genome analyses of novel actinobacteria.</title>
        <authorList>
            <person name="Sahin N."/>
            <person name="Saygin H."/>
        </authorList>
    </citation>
    <scope>NUCLEOTIDE SEQUENCE [LARGE SCALE GENOMIC DNA]</scope>
    <source>
        <strain evidence="24 25">KC615</strain>
    </source>
</reference>
<evidence type="ECO:0000256" key="19">
    <source>
        <dbReference type="PIRSR" id="PIRSR000732-2"/>
    </source>
</evidence>
<feature type="binding site" evidence="20">
    <location>
        <position position="432"/>
    </location>
    <ligand>
        <name>Mg(2+)</name>
        <dbReference type="ChEBI" id="CHEBI:18420"/>
    </ligand>
</feature>
<evidence type="ECO:0000259" key="21">
    <source>
        <dbReference type="Pfam" id="PF00391"/>
    </source>
</evidence>
<dbReference type="GO" id="GO:0046872">
    <property type="term" value="F:metal ion binding"/>
    <property type="evidence" value="ECO:0007669"/>
    <property type="project" value="UniProtKB-KW"/>
</dbReference>
<dbReference type="FunFam" id="3.20.20.60:FF:000007">
    <property type="entry name" value="Phosphoenolpyruvate-protein phosphotransferase"/>
    <property type="match status" value="1"/>
</dbReference>
<dbReference type="Pfam" id="PF02896">
    <property type="entry name" value="PEP-utilizers_C"/>
    <property type="match status" value="1"/>
</dbReference>
<dbReference type="Gene3D" id="1.10.274.10">
    <property type="entry name" value="PtsI, HPr-binding domain"/>
    <property type="match status" value="1"/>
</dbReference>
<evidence type="ECO:0000256" key="2">
    <source>
        <dbReference type="ARBA" id="ARBA00001946"/>
    </source>
</evidence>
<dbReference type="InterPro" id="IPR018274">
    <property type="entry name" value="PEP_util_AS"/>
</dbReference>
<dbReference type="GO" id="GO:0005737">
    <property type="term" value="C:cytoplasm"/>
    <property type="evidence" value="ECO:0007669"/>
    <property type="project" value="UniProtKB-SubCell"/>
</dbReference>
<evidence type="ECO:0000259" key="22">
    <source>
        <dbReference type="Pfam" id="PF02896"/>
    </source>
</evidence>
<keyword evidence="10 17" id="KW-0762">Sugar transport</keyword>
<evidence type="ECO:0000256" key="5">
    <source>
        <dbReference type="ARBA" id="ARBA00007837"/>
    </source>
</evidence>
<sequence>MLKGIPVSPGVAISTALFLESKSITTEKKSITKEEISTEQQKLEVGITQTEEQLTKLHQQLLDSVGEEQASIMSAHLMLLKDPAFIDEINNHIQNDLIDVSSAVQVTVDQFVKIFENIDDEYMRERATDIKDIGNRLIANILGKSEEKTIQPEGSFILVSDDLTPSETVTLPRDRVKAIIVAKGGKTSHAAILARSLGIPAIMGIGEQLAIEIATGDSLIIDGSTGEIFINPDAALISAYEEKQKEEQKEKEQLALLKDRKAVTKDGTPIELVANIKGPQDAEEVLEQGGEGIGLFRSEFLFMDRSSLPSEEEQYDAYSEVVKNLGGKPVIIRTLDIGGDKHLPYLDLPEEMNPFLGWRAIRISLSRPALFQTQLRALLRASAHGKVRIMFPMISNLEQIQEVKRILEETKKQLADESIAFDPDIETGVMIEIPSACLIADELAKEVDFFSIGTNDLVQYTLAVDRMNEHISDLYDHFHPAVLRLIKMVIDASHRNGIWTGMCGEMAGDLHATEILLGLGLDEFSVSPTLLPKIKHQLLQLSMEKAQQVAQHALSLGTPAEVQEYAIASHSVS</sequence>
<evidence type="ECO:0000313" key="24">
    <source>
        <dbReference type="EMBL" id="MXQ52270.1"/>
    </source>
</evidence>
<evidence type="ECO:0000256" key="16">
    <source>
        <dbReference type="ARBA" id="ARBA00033235"/>
    </source>
</evidence>
<dbReference type="PROSITE" id="PS00370">
    <property type="entry name" value="PEP_ENZYMES_PHOS_SITE"/>
    <property type="match status" value="1"/>
</dbReference>
<dbReference type="PANTHER" id="PTHR46244:SF3">
    <property type="entry name" value="PHOSPHOENOLPYRUVATE-PROTEIN PHOSPHOTRANSFERASE"/>
    <property type="match status" value="1"/>
</dbReference>
<evidence type="ECO:0000256" key="18">
    <source>
        <dbReference type="PIRSR" id="PIRSR000732-1"/>
    </source>
</evidence>
<keyword evidence="24" id="KW-0670">Pyruvate</keyword>
<dbReference type="InterPro" id="IPR036618">
    <property type="entry name" value="PtsI_HPr-bd_sf"/>
</dbReference>
<evidence type="ECO:0000256" key="8">
    <source>
        <dbReference type="ARBA" id="ARBA00022448"/>
    </source>
</evidence>
<keyword evidence="12 17" id="KW-0598">Phosphotransferase system</keyword>
<evidence type="ECO:0000256" key="1">
    <source>
        <dbReference type="ARBA" id="ARBA00000683"/>
    </source>
</evidence>
<dbReference type="Gene3D" id="3.50.30.10">
    <property type="entry name" value="Phosphohistidine domain"/>
    <property type="match status" value="1"/>
</dbReference>
<dbReference type="SUPFAM" id="SSF52009">
    <property type="entry name" value="Phosphohistidine domain"/>
    <property type="match status" value="1"/>
</dbReference>
<evidence type="ECO:0000256" key="4">
    <source>
        <dbReference type="ARBA" id="ARBA00004496"/>
    </source>
</evidence>
<dbReference type="RefSeq" id="WP_160799312.1">
    <property type="nucleotide sequence ID" value="NZ_WUUL01000001.1"/>
</dbReference>
<feature type="binding site" evidence="19">
    <location>
        <position position="466"/>
    </location>
    <ligand>
        <name>phosphoenolpyruvate</name>
        <dbReference type="ChEBI" id="CHEBI:58702"/>
    </ligand>
</feature>
<dbReference type="SUPFAM" id="SSF51621">
    <property type="entry name" value="Phosphoenolpyruvate/pyruvate domain"/>
    <property type="match status" value="1"/>
</dbReference>
<keyword evidence="8 17" id="KW-0813">Transport</keyword>
<evidence type="ECO:0000256" key="3">
    <source>
        <dbReference type="ARBA" id="ARBA00002728"/>
    </source>
</evidence>
<keyword evidence="9 17" id="KW-0963">Cytoplasm</keyword>
<gene>
    <name evidence="24" type="primary">ptsP</name>
    <name evidence="24" type="ORF">GSM42_00590</name>
</gene>